<feature type="region of interest" description="Disordered" evidence="3">
    <location>
        <begin position="1291"/>
        <end position="1318"/>
    </location>
</feature>
<name>A0A5A8EK96_CAFRO</name>
<feature type="compositionally biased region" description="Polar residues" evidence="3">
    <location>
        <begin position="2164"/>
        <end position="2184"/>
    </location>
</feature>
<feature type="compositionally biased region" description="Low complexity" evidence="3">
    <location>
        <begin position="437"/>
        <end position="457"/>
    </location>
</feature>
<feature type="region of interest" description="Disordered" evidence="3">
    <location>
        <begin position="945"/>
        <end position="1024"/>
    </location>
</feature>
<gene>
    <name evidence="4" type="ORF">FNF27_02037</name>
</gene>
<feature type="compositionally biased region" description="Basic and acidic residues" evidence="3">
    <location>
        <begin position="30"/>
        <end position="52"/>
    </location>
</feature>
<feature type="region of interest" description="Disordered" evidence="3">
    <location>
        <begin position="1840"/>
        <end position="1867"/>
    </location>
</feature>
<feature type="compositionally biased region" description="Gly residues" evidence="3">
    <location>
        <begin position="1647"/>
        <end position="1661"/>
    </location>
</feature>
<feature type="compositionally biased region" description="Polar residues" evidence="3">
    <location>
        <begin position="1220"/>
        <end position="1231"/>
    </location>
</feature>
<evidence type="ECO:0000313" key="5">
    <source>
        <dbReference type="Proteomes" id="UP000322899"/>
    </source>
</evidence>
<dbReference type="PANTHER" id="PTHR12187">
    <property type="entry name" value="AGAP000124-PA"/>
    <property type="match status" value="1"/>
</dbReference>
<proteinExistence type="predicted"/>
<dbReference type="GO" id="GO:0016316">
    <property type="term" value="F:phosphatidylinositol-3,4-bisphosphate 4-phosphatase activity"/>
    <property type="evidence" value="ECO:0007669"/>
    <property type="project" value="InterPro"/>
</dbReference>
<feature type="compositionally biased region" description="Gly residues" evidence="3">
    <location>
        <begin position="1182"/>
        <end position="1198"/>
    </location>
</feature>
<reference evidence="4 5" key="1">
    <citation type="submission" date="2019-07" db="EMBL/GenBank/DDBJ databases">
        <title>Genomes of Cafeteria roenbergensis.</title>
        <authorList>
            <person name="Fischer M.G."/>
            <person name="Hackl T."/>
            <person name="Roman M."/>
        </authorList>
    </citation>
    <scope>NUCLEOTIDE SEQUENCE [LARGE SCALE GENOMIC DNA]</scope>
    <source>
        <strain evidence="4 5">E4-10P</strain>
    </source>
</reference>
<feature type="compositionally biased region" description="Polar residues" evidence="3">
    <location>
        <begin position="1404"/>
        <end position="1414"/>
    </location>
</feature>
<feature type="compositionally biased region" description="Acidic residues" evidence="3">
    <location>
        <begin position="1706"/>
        <end position="1716"/>
    </location>
</feature>
<feature type="region of interest" description="Disordered" evidence="3">
    <location>
        <begin position="1784"/>
        <end position="1804"/>
    </location>
</feature>
<dbReference type="OrthoDB" id="159395at2759"/>
<feature type="compositionally biased region" description="Gly residues" evidence="3">
    <location>
        <begin position="58"/>
        <end position="80"/>
    </location>
</feature>
<feature type="region of interest" description="Disordered" evidence="3">
    <location>
        <begin position="1898"/>
        <end position="1934"/>
    </location>
</feature>
<feature type="region of interest" description="Disordered" evidence="3">
    <location>
        <begin position="1557"/>
        <end position="1596"/>
    </location>
</feature>
<feature type="compositionally biased region" description="Acidic residues" evidence="3">
    <location>
        <begin position="396"/>
        <end position="410"/>
    </location>
</feature>
<feature type="compositionally biased region" description="Gly residues" evidence="3">
    <location>
        <begin position="1919"/>
        <end position="1929"/>
    </location>
</feature>
<feature type="compositionally biased region" description="Low complexity" evidence="3">
    <location>
        <begin position="1909"/>
        <end position="1918"/>
    </location>
</feature>
<evidence type="ECO:0000256" key="1">
    <source>
        <dbReference type="ARBA" id="ARBA00022801"/>
    </source>
</evidence>
<organism evidence="4 5">
    <name type="scientific">Cafeteria roenbergensis</name>
    <name type="common">Marine flagellate</name>
    <dbReference type="NCBI Taxonomy" id="33653"/>
    <lineage>
        <taxon>Eukaryota</taxon>
        <taxon>Sar</taxon>
        <taxon>Stramenopiles</taxon>
        <taxon>Bigyra</taxon>
        <taxon>Opalozoa</taxon>
        <taxon>Bicosoecida</taxon>
        <taxon>Cafeteriaceae</taxon>
        <taxon>Cafeteria</taxon>
    </lineage>
</organism>
<feature type="region of interest" description="Disordered" evidence="3">
    <location>
        <begin position="1616"/>
        <end position="1756"/>
    </location>
</feature>
<feature type="region of interest" description="Disordered" evidence="3">
    <location>
        <begin position="1168"/>
        <end position="1238"/>
    </location>
</feature>
<dbReference type="GO" id="GO:0005737">
    <property type="term" value="C:cytoplasm"/>
    <property type="evidence" value="ECO:0007669"/>
    <property type="project" value="TreeGrafter"/>
</dbReference>
<feature type="compositionally biased region" description="Low complexity" evidence="3">
    <location>
        <begin position="475"/>
        <end position="490"/>
    </location>
</feature>
<comment type="caution">
    <text evidence="4">The sequence shown here is derived from an EMBL/GenBank/DDBJ whole genome shotgun (WGS) entry which is preliminary data.</text>
</comment>
<feature type="compositionally biased region" description="Low complexity" evidence="3">
    <location>
        <begin position="989"/>
        <end position="1009"/>
    </location>
</feature>
<feature type="region of interest" description="Disordered" evidence="3">
    <location>
        <begin position="1267"/>
        <end position="1286"/>
    </location>
</feature>
<feature type="compositionally biased region" description="Acidic residues" evidence="3">
    <location>
        <begin position="1630"/>
        <end position="1646"/>
    </location>
</feature>
<feature type="compositionally biased region" description="Low complexity" evidence="3">
    <location>
        <begin position="1267"/>
        <end position="1280"/>
    </location>
</feature>
<keyword evidence="1" id="KW-0378">Hydrolase</keyword>
<feature type="region of interest" description="Disordered" evidence="3">
    <location>
        <begin position="2094"/>
        <end position="2115"/>
    </location>
</feature>
<feature type="region of interest" description="Disordered" evidence="3">
    <location>
        <begin position="225"/>
        <end position="495"/>
    </location>
</feature>
<dbReference type="InterPro" id="IPR039034">
    <property type="entry name" value="INPP4"/>
</dbReference>
<feature type="compositionally biased region" description="Low complexity" evidence="3">
    <location>
        <begin position="1840"/>
        <end position="1855"/>
    </location>
</feature>
<feature type="compositionally biased region" description="Low complexity" evidence="3">
    <location>
        <begin position="2203"/>
        <end position="2215"/>
    </location>
</feature>
<feature type="compositionally biased region" description="Polar residues" evidence="3">
    <location>
        <begin position="162"/>
        <end position="184"/>
    </location>
</feature>
<feature type="region of interest" description="Disordered" evidence="3">
    <location>
        <begin position="15"/>
        <end position="114"/>
    </location>
</feature>
<feature type="compositionally biased region" description="Polar residues" evidence="3">
    <location>
        <begin position="304"/>
        <end position="313"/>
    </location>
</feature>
<dbReference type="Proteomes" id="UP000322899">
    <property type="component" value="Unassembled WGS sequence"/>
</dbReference>
<feature type="compositionally biased region" description="Low complexity" evidence="3">
    <location>
        <begin position="1578"/>
        <end position="1596"/>
    </location>
</feature>
<dbReference type="PANTHER" id="PTHR12187:SF11">
    <property type="entry name" value="PHOSPHATIDYLINOSITOL-3,4-BISPHOSPHATE 4-PHOSPHATASE"/>
    <property type="match status" value="1"/>
</dbReference>
<feature type="compositionally biased region" description="Basic and acidic residues" evidence="3">
    <location>
        <begin position="1681"/>
        <end position="1691"/>
    </location>
</feature>
<feature type="compositionally biased region" description="Gly residues" evidence="3">
    <location>
        <begin position="97"/>
        <end position="106"/>
    </location>
</feature>
<feature type="compositionally biased region" description="Basic and acidic residues" evidence="3">
    <location>
        <begin position="1562"/>
        <end position="1572"/>
    </location>
</feature>
<feature type="compositionally biased region" description="Low complexity" evidence="3">
    <location>
        <begin position="317"/>
        <end position="329"/>
    </location>
</feature>
<feature type="region of interest" description="Disordered" evidence="3">
    <location>
        <begin position="1950"/>
        <end position="1974"/>
    </location>
</feature>
<accession>A0A5A8EK96</accession>
<sequence length="2452" mass="250215">MLGGVYVPVGAMDSTLVFDDDDGGGGGGEGRGRSAEDGRIGPRFHHGDDAGAGRRAGYDGGGFDGGVRGLGGHGSGGSDAGRGWSSQSAAESPRNWSGGGGAGLGGPAADAGGWRGRRASVSSVASFVVGAGDLGAESGSQSGDYYGDGGGLAPQRIGRSVASASNDGGSTLSLTRRSTGNADGTDQHPRAGDSESASALRDVSVKDPRAALLWGATWAERWAGSAQRAKRQLSKHGLWPVGSGPAWTGTTTSRSAAAQIGRGRGMSTVAEGFDEDEEDEEEEEEEEDDEDGAAAGGRRHGGANTVSGLSPSIGSRADAAMQPPGAAAGEQRPAGQWGGGGGGAAASAGGGSHGDHGWAASADDDDAADAAAAAEAVAAVRSRVKDEARRLGVIADGDDDDDDDDDDDEAAAGGALGRDETESDASDAGSDKRRGARSGASRRPSARARSSTAPAEADMSLPDAGPGSRRRPRGNRSVAFSDAADDVAASRTRGSSFDTALDDAAAGRGAEGKQLRKEARVARHAVEASEAAALAAAIPDPAYTLGPGGAAGVLFEPGGCTEATLVPGSGTVAFRRAVALRMPRNPVLLREASVVIQLFFQPARAATSTDPAERFVCVAGAVVRALDLLPPLDAGDVAHSEPRRTAAAVLSSNARGLSGSLVLQARRAPRTPLLRHALLVRGTNLFASFAMPVVADGAGARRPSQRVLVFREEVCETATSMQVPAQLMRARAARLAQLHSRLWVAFRVVLRRSGGDSEGGALGEALFLARALFRLRRLHAGASFMAALYTRQFFHATRHDARAVARGWDSLAGLDEVKARSLPKLGLRRARDFYKPSSAKASRRLWGAPTNLHVQLLTTKLPLWASSAAPLTPARLRLHRPFGGGWLFSGGWLPPGRRASARNSVSGRLRLGPRASALGPAARPSLLAGQGSAYGSPADSPLTGSAFLGSSEAATPSHPRRALPLGSGRHSLASVASESSAGMPGTAIASPSSGASEASGRGSRYSSGRRSSRRGSHHRRASRRAAALAMAKAALLRLPAVRSAGSAGAVRLPPDAALESAARGFAKARAGERRRSATASAPGWVYDTVTMGVPALHGAGKGPGLWTLRSRVPGLLDVAPLTAWLDGWVAGACVHLEARVALARRERDLARRRQRRLRRDTIGRGTARHLLERAFSSETSSGSGGDSAGSHEGGGAAAGGAKDSPAVEHEARLQLPASLTARQQGRQTSAEGSAARTDVVTKLPGSRAAWMRLATASALGRVVWRAESASSDSDSRAGSGSDDDALLHDSLLQDEPRASGVTGPPRGHRERRASSLDSTGAAALALSLRSPTVMDDGQDLPPAAALGQWDSTNVLASRHAANGSARRVRLSIANPRRRSAAPGSRRTSRQDKPGAGPGLGSDTGLLTSEGSSDEGTPRAGRGPPPHASARAGSGMGRLSAAGSELAQPSIHEARSRGRVLACSDLSREMFLQALDAEEREACVTAQLAAAVIAALTTRLDIVLAAEGNGWLELLGAGGLLVQLESLLSTRGAEVAMLEDVRGAVRAVAGMRIRFRRGSAAPSRDEEQTEPLREGGGPAAPSAPAAVPAAPAQRPGRGIRSLSRVATMGHALMATLSASSHRPSGRSAGGDVDDDLVSDDEDDENDGAGDGAGAGAAGGSDGRGGRVPRSKSPLADTEAGDETARSDARSRSDGGLGSRSDSVASFNEDDEDDEADEAALIGEGTGREGSSANFPGSGGQLVGRLSPTSGHGSDHEADAATALRALERMAASSARAAAVASARREAQLRAASSPHTPSPGGGAAVMLSDLAADSPLAHSGVGDREARAARSQLGVSASALGGPAAAAGAGAEHSALPGNGRAAVEEDDEAEAEAMLVAAVQAAAATLGGAAFHQEQPQAVFGHPGHGHTPASALAPSSGGASGSGGGPGGFSAARRHSSFWEGSFGAYHAGRDTDGPSGSGHFTPRGAVGRASRSPTAGYDGELLAALAASPGGASVLAGGGFATGRGAFGAGGHGASDDLGGRRQSRLASFVGSVPGVGMARSRGGAATGGRAEGTAAVLSGTTGPSERLRRARLSVADLSLAAIDDVTASMDHPGSAAAQARGGETGRRRGSRFATVGSVSLSVDEDVDEWETEAPHSTPADPAEQASSIAAPTAPAPRHLTAATTKPRTTSWLVDGSSSSGAPTAAEKRTGAPPPLESTMSSSAWQDSRSSAATEPNLPSIPRSLQADPAVRSARIRSAAARTEIDVELSPQAYDRLPPSLTRGAVPIVPVLFTQGINEQQSLANMSGVPSRHQRDINLEALFRLRQYCLLVGRQALGTAARKLDRDMANLARLVQQETETADKRPRILHVAADITRMLQGLRVTFCKSGKDRTSMGVTLEEARILTLRHDLSPHQLGEAASLLRKHGVRLEVCRKNVGAPQYAFNRIQTRWLPSEYKPPAETFGGSLAT</sequence>
<protein>
    <submittedName>
        <fullName evidence="4">Uncharacterized protein</fullName>
    </submittedName>
</protein>
<evidence type="ECO:0000256" key="2">
    <source>
        <dbReference type="ARBA" id="ARBA00023098"/>
    </source>
</evidence>
<feature type="compositionally biased region" description="Gly residues" evidence="3">
    <location>
        <begin position="336"/>
        <end position="352"/>
    </location>
</feature>
<dbReference type="EMBL" id="VLTO01000008">
    <property type="protein sequence ID" value="KAA0176340.1"/>
    <property type="molecule type" value="Genomic_DNA"/>
</dbReference>
<feature type="region of interest" description="Disordered" evidence="3">
    <location>
        <begin position="2127"/>
        <end position="2232"/>
    </location>
</feature>
<feature type="compositionally biased region" description="Basic residues" evidence="3">
    <location>
        <begin position="1010"/>
        <end position="1023"/>
    </location>
</feature>
<feature type="region of interest" description="Disordered" evidence="3">
    <location>
        <begin position="161"/>
        <end position="202"/>
    </location>
</feature>
<feature type="compositionally biased region" description="Acidic residues" evidence="3">
    <location>
        <begin position="272"/>
        <end position="292"/>
    </location>
</feature>
<feature type="region of interest" description="Disordered" evidence="3">
    <location>
        <begin position="2040"/>
        <end position="2065"/>
    </location>
</feature>
<feature type="region of interest" description="Disordered" evidence="3">
    <location>
        <begin position="1358"/>
        <end position="1449"/>
    </location>
</feature>
<feature type="compositionally biased region" description="Low complexity" evidence="3">
    <location>
        <begin position="369"/>
        <end position="379"/>
    </location>
</feature>
<evidence type="ECO:0000313" key="4">
    <source>
        <dbReference type="EMBL" id="KAA0176340.1"/>
    </source>
</evidence>
<keyword evidence="2" id="KW-0443">Lipid metabolism</keyword>
<evidence type="ECO:0000256" key="3">
    <source>
        <dbReference type="SAM" id="MobiDB-lite"/>
    </source>
</evidence>